<dbReference type="GO" id="GO:0008168">
    <property type="term" value="F:methyltransferase activity"/>
    <property type="evidence" value="ECO:0007669"/>
    <property type="project" value="UniProtKB-KW"/>
</dbReference>
<accession>A0A845PWD6</accession>
<dbReference type="InterPro" id="IPR029063">
    <property type="entry name" value="SAM-dependent_MTases_sf"/>
</dbReference>
<dbReference type="EMBL" id="JAAABJ010000642">
    <property type="protein sequence ID" value="NAW52154.1"/>
    <property type="molecule type" value="Genomic_DNA"/>
</dbReference>
<comment type="caution">
    <text evidence="2">The sequence shown here is derived from an EMBL/GenBank/DDBJ whole genome shotgun (WGS) entry which is preliminary data.</text>
</comment>
<dbReference type="Gene3D" id="3.40.50.150">
    <property type="entry name" value="Vaccinia Virus protein VP39"/>
    <property type="match status" value="1"/>
</dbReference>
<keyword evidence="2" id="KW-0489">Methyltransferase</keyword>
<sequence>MKDLMGRAIWDYFHGENPQDIQTETSISDLDELPIAYLFRSFNEMNAIERKALELSTGSILDVGAGAGGHSLYLQNERNKEVTALDISPKAIEICKKRGIKNTICTPILDYYGQTFDTILLLMNGTGIFECLTKIDVYFHKLSALLNPYGQILIDGTDILYMYDRDEDGGVFIPAEAYYGELDYIVHYKGETEEPIKWLYLDFETLRNVAVHHGFLVEKLIQEQDSYLARLTRINP</sequence>
<dbReference type="Proteomes" id="UP000553459">
    <property type="component" value="Unassembled WGS sequence"/>
</dbReference>
<keyword evidence="2" id="KW-0808">Transferase</keyword>
<dbReference type="CDD" id="cd02440">
    <property type="entry name" value="AdoMet_MTases"/>
    <property type="match status" value="1"/>
</dbReference>
<evidence type="ECO:0000313" key="2">
    <source>
        <dbReference type="EMBL" id="NAW52154.1"/>
    </source>
</evidence>
<gene>
    <name evidence="2" type="ORF">GNY06_12480</name>
</gene>
<name>A0A845PWD6_9FLAO</name>
<evidence type="ECO:0000313" key="3">
    <source>
        <dbReference type="Proteomes" id="UP000553459"/>
    </source>
</evidence>
<reference evidence="2 3" key="1">
    <citation type="submission" date="2019-11" db="EMBL/GenBank/DDBJ databases">
        <title>Characterization of Elizabethkingia argenteiflava sp. nov., isolated from inner surface of Soybean Pods.</title>
        <authorList>
            <person name="Mo S."/>
        </authorList>
    </citation>
    <scope>NUCLEOTIDE SEQUENCE [LARGE SCALE GENOMIC DNA]</scope>
    <source>
        <strain evidence="2 3">YB22</strain>
    </source>
</reference>
<feature type="domain" description="Methyltransferase" evidence="1">
    <location>
        <begin position="60"/>
        <end position="148"/>
    </location>
</feature>
<proteinExistence type="predicted"/>
<evidence type="ECO:0000259" key="1">
    <source>
        <dbReference type="Pfam" id="PF13649"/>
    </source>
</evidence>
<organism evidence="2 3">
    <name type="scientific">Elizabethkingia argenteiflava</name>
    <dbReference type="NCBI Taxonomy" id="2681556"/>
    <lineage>
        <taxon>Bacteria</taxon>
        <taxon>Pseudomonadati</taxon>
        <taxon>Bacteroidota</taxon>
        <taxon>Flavobacteriia</taxon>
        <taxon>Flavobacteriales</taxon>
        <taxon>Weeksellaceae</taxon>
        <taxon>Elizabethkingia</taxon>
    </lineage>
</organism>
<dbReference type="AlphaFoldDB" id="A0A845PWD6"/>
<dbReference type="GO" id="GO:0032259">
    <property type="term" value="P:methylation"/>
    <property type="evidence" value="ECO:0007669"/>
    <property type="project" value="UniProtKB-KW"/>
</dbReference>
<dbReference type="InterPro" id="IPR041698">
    <property type="entry name" value="Methyltransf_25"/>
</dbReference>
<dbReference type="RefSeq" id="WP_166520404.1">
    <property type="nucleotide sequence ID" value="NZ_JAAABJ010000642.1"/>
</dbReference>
<dbReference type="SUPFAM" id="SSF53335">
    <property type="entry name" value="S-adenosyl-L-methionine-dependent methyltransferases"/>
    <property type="match status" value="1"/>
</dbReference>
<dbReference type="Pfam" id="PF13649">
    <property type="entry name" value="Methyltransf_25"/>
    <property type="match status" value="1"/>
</dbReference>
<protein>
    <submittedName>
        <fullName evidence="2">Methyltransferase domain-containing protein</fullName>
    </submittedName>
</protein>
<keyword evidence="3" id="KW-1185">Reference proteome</keyword>